<comment type="caution">
    <text evidence="1">The sequence shown here is derived from an EMBL/GenBank/DDBJ whole genome shotgun (WGS) entry which is preliminary data.</text>
</comment>
<name>A0A3M7PJG1_BRAPC</name>
<dbReference type="AlphaFoldDB" id="A0A3M7PJG1"/>
<keyword evidence="2" id="KW-1185">Reference proteome</keyword>
<gene>
    <name evidence="1" type="ORF">BpHYR1_052526</name>
</gene>
<protein>
    <submittedName>
        <fullName evidence="1">Uncharacterized protein</fullName>
    </submittedName>
</protein>
<sequence>MAEVVRFGQLVLDGLDEAVLVRVARTGADYGLGLADALGQDADLIGRAAQCLIVVAVVQRRTQLFEHPHHMLVVDGLRLAAVLTVLPLGLKRALAFVQRTEVGTSVVHHTFALAFVDQDYEDDKAWIVHLENQFTLKAGSRTLKQKERDG</sequence>
<dbReference type="Proteomes" id="UP000276133">
    <property type="component" value="Unassembled WGS sequence"/>
</dbReference>
<evidence type="ECO:0000313" key="1">
    <source>
        <dbReference type="EMBL" id="RMZ99209.1"/>
    </source>
</evidence>
<organism evidence="1 2">
    <name type="scientific">Brachionus plicatilis</name>
    <name type="common">Marine rotifer</name>
    <name type="synonym">Brachionus muelleri</name>
    <dbReference type="NCBI Taxonomy" id="10195"/>
    <lineage>
        <taxon>Eukaryota</taxon>
        <taxon>Metazoa</taxon>
        <taxon>Spiralia</taxon>
        <taxon>Gnathifera</taxon>
        <taxon>Rotifera</taxon>
        <taxon>Eurotatoria</taxon>
        <taxon>Monogononta</taxon>
        <taxon>Pseudotrocha</taxon>
        <taxon>Ploima</taxon>
        <taxon>Brachionidae</taxon>
        <taxon>Brachionus</taxon>
    </lineage>
</organism>
<reference evidence="1 2" key="1">
    <citation type="journal article" date="2018" name="Sci. Rep.">
        <title>Genomic signatures of local adaptation to the degree of environmental predictability in rotifers.</title>
        <authorList>
            <person name="Franch-Gras L."/>
            <person name="Hahn C."/>
            <person name="Garcia-Roger E.M."/>
            <person name="Carmona M.J."/>
            <person name="Serra M."/>
            <person name="Gomez A."/>
        </authorList>
    </citation>
    <scope>NUCLEOTIDE SEQUENCE [LARGE SCALE GENOMIC DNA]</scope>
    <source>
        <strain evidence="1">HYR1</strain>
    </source>
</reference>
<evidence type="ECO:0000313" key="2">
    <source>
        <dbReference type="Proteomes" id="UP000276133"/>
    </source>
</evidence>
<dbReference type="EMBL" id="REGN01010355">
    <property type="protein sequence ID" value="RMZ99209.1"/>
    <property type="molecule type" value="Genomic_DNA"/>
</dbReference>
<proteinExistence type="predicted"/>
<accession>A0A3M7PJG1</accession>